<dbReference type="EMBL" id="QFLI01000001">
    <property type="protein sequence ID" value="PXY02767.1"/>
    <property type="molecule type" value="Genomic_DNA"/>
</dbReference>
<reference evidence="2 3" key="1">
    <citation type="submission" date="2018-05" db="EMBL/GenBank/DDBJ databases">
        <title>Marinifilum breve JC075T sp. nov., a marine bacterium isolated from Yongle Blue Hole in the South China Sea.</title>
        <authorList>
            <person name="Fu T."/>
        </authorList>
    </citation>
    <scope>NUCLEOTIDE SEQUENCE [LARGE SCALE GENOMIC DNA]</scope>
    <source>
        <strain evidence="2 3">JC075</strain>
    </source>
</reference>
<feature type="signal peptide" evidence="1">
    <location>
        <begin position="1"/>
        <end position="24"/>
    </location>
</feature>
<feature type="chain" id="PRO_5016112376" description="DUF3828 domain-containing protein" evidence="1">
    <location>
        <begin position="25"/>
        <end position="210"/>
    </location>
</feature>
<keyword evidence="1" id="KW-0732">Signal</keyword>
<dbReference type="Proteomes" id="UP000248079">
    <property type="component" value="Unassembled WGS sequence"/>
</dbReference>
<evidence type="ECO:0000256" key="1">
    <source>
        <dbReference type="SAM" id="SignalP"/>
    </source>
</evidence>
<proteinExistence type="predicted"/>
<sequence>MKYIVLLVLINGIILSNCSQKSNAATNTALEKTEAFDESNDKKEILELIRQLYKWEANNQITIGQLAITDEIEEKVIGFDTIKSLEFIDMFRKTKLLSEEFLSNYQKIVKTLDKKFKLKEMEWFAGDMPPYGNGSNPWCNCQDEPYAEHWNKIEITFIEINQFDASLTWTWGQSDWSKGFNYKVRVTKENEKWKISYLQGFDFDKFTRNN</sequence>
<comment type="caution">
    <text evidence="2">The sequence shown here is derived from an EMBL/GenBank/DDBJ whole genome shotgun (WGS) entry which is preliminary data.</text>
</comment>
<protein>
    <recommendedName>
        <fullName evidence="4">DUF3828 domain-containing protein</fullName>
    </recommendedName>
</protein>
<dbReference type="RefSeq" id="WP_110358926.1">
    <property type="nucleotide sequence ID" value="NZ_QFLI01000001.1"/>
</dbReference>
<keyword evidence="3" id="KW-1185">Reference proteome</keyword>
<evidence type="ECO:0000313" key="2">
    <source>
        <dbReference type="EMBL" id="PXY02767.1"/>
    </source>
</evidence>
<name>A0A2V4A4E7_9BACT</name>
<dbReference type="Gene3D" id="3.10.450.50">
    <property type="match status" value="1"/>
</dbReference>
<accession>A0A2V4A4E7</accession>
<evidence type="ECO:0000313" key="3">
    <source>
        <dbReference type="Proteomes" id="UP000248079"/>
    </source>
</evidence>
<dbReference type="OrthoDB" id="670847at2"/>
<evidence type="ECO:0008006" key="4">
    <source>
        <dbReference type="Google" id="ProtNLM"/>
    </source>
</evidence>
<organism evidence="2 3">
    <name type="scientific">Marinifilum breve</name>
    <dbReference type="NCBI Taxonomy" id="2184082"/>
    <lineage>
        <taxon>Bacteria</taxon>
        <taxon>Pseudomonadati</taxon>
        <taxon>Bacteroidota</taxon>
        <taxon>Bacteroidia</taxon>
        <taxon>Marinilabiliales</taxon>
        <taxon>Marinifilaceae</taxon>
    </lineage>
</organism>
<gene>
    <name evidence="2" type="ORF">DF185_01355</name>
</gene>
<dbReference type="AlphaFoldDB" id="A0A2V4A4E7"/>